<organism evidence="2">
    <name type="scientific">marine metagenome</name>
    <dbReference type="NCBI Taxonomy" id="408172"/>
    <lineage>
        <taxon>unclassified sequences</taxon>
        <taxon>metagenomes</taxon>
        <taxon>ecological metagenomes</taxon>
    </lineage>
</organism>
<sequence>MNIIFLTKYGNLAASSRHRAYQYRDKIESSKIKVDVQPLLSNSYIEKKFNNKPVSLFYLVYLFIKRLFFLFRLGKYDVIVIHIELFPFIPPIFEWVLFRTKKKIYFDYDDAVFHNYDLSENFFIKLFLSNKIKYLMKMSDGVIAGNKYIQNYARNAGSKNILILPTVIDIDRYAKKPKNSINNESFTIGWIGSPSTTNYLDIVKV</sequence>
<dbReference type="Gene3D" id="3.40.50.2000">
    <property type="entry name" value="Glycogen Phosphorylase B"/>
    <property type="match status" value="1"/>
</dbReference>
<accession>A0A383CZX8</accession>
<proteinExistence type="predicted"/>
<feature type="transmembrane region" description="Helical" evidence="1">
    <location>
        <begin position="79"/>
        <end position="98"/>
    </location>
</feature>
<dbReference type="SUPFAM" id="SSF53756">
    <property type="entry name" value="UDP-Glycosyltransferase/glycogen phosphorylase"/>
    <property type="match status" value="1"/>
</dbReference>
<keyword evidence="1" id="KW-0812">Transmembrane</keyword>
<dbReference type="AlphaFoldDB" id="A0A383CZX8"/>
<protein>
    <recommendedName>
        <fullName evidence="3">Glycosyltransferase subfamily 4-like N-terminal domain-containing protein</fullName>
    </recommendedName>
</protein>
<keyword evidence="1" id="KW-0472">Membrane</keyword>
<evidence type="ECO:0008006" key="3">
    <source>
        <dbReference type="Google" id="ProtNLM"/>
    </source>
</evidence>
<feature type="transmembrane region" description="Helical" evidence="1">
    <location>
        <begin position="56"/>
        <end position="73"/>
    </location>
</feature>
<keyword evidence="1" id="KW-1133">Transmembrane helix</keyword>
<evidence type="ECO:0000313" key="2">
    <source>
        <dbReference type="EMBL" id="SVE37857.1"/>
    </source>
</evidence>
<feature type="non-terminal residue" evidence="2">
    <location>
        <position position="205"/>
    </location>
</feature>
<gene>
    <name evidence="2" type="ORF">METZ01_LOCUS490711</name>
</gene>
<dbReference type="EMBL" id="UINC01213191">
    <property type="protein sequence ID" value="SVE37857.1"/>
    <property type="molecule type" value="Genomic_DNA"/>
</dbReference>
<evidence type="ECO:0000256" key="1">
    <source>
        <dbReference type="SAM" id="Phobius"/>
    </source>
</evidence>
<name>A0A383CZX8_9ZZZZ</name>
<reference evidence="2" key="1">
    <citation type="submission" date="2018-05" db="EMBL/GenBank/DDBJ databases">
        <authorList>
            <person name="Lanie J.A."/>
            <person name="Ng W.-L."/>
            <person name="Kazmierczak K.M."/>
            <person name="Andrzejewski T.M."/>
            <person name="Davidsen T.M."/>
            <person name="Wayne K.J."/>
            <person name="Tettelin H."/>
            <person name="Glass J.I."/>
            <person name="Rusch D."/>
            <person name="Podicherti R."/>
            <person name="Tsui H.-C.T."/>
            <person name="Winkler M.E."/>
        </authorList>
    </citation>
    <scope>NUCLEOTIDE SEQUENCE</scope>
</reference>